<proteinExistence type="predicted"/>
<organism evidence="3 4">
    <name type="scientific">Camelimonas lactis</name>
    <dbReference type="NCBI Taxonomy" id="659006"/>
    <lineage>
        <taxon>Bacteria</taxon>
        <taxon>Pseudomonadati</taxon>
        <taxon>Pseudomonadota</taxon>
        <taxon>Alphaproteobacteria</taxon>
        <taxon>Hyphomicrobiales</taxon>
        <taxon>Chelatococcaceae</taxon>
        <taxon>Camelimonas</taxon>
    </lineage>
</organism>
<dbReference type="AlphaFoldDB" id="A0A4R2GQ15"/>
<dbReference type="GO" id="GO:0016628">
    <property type="term" value="F:oxidoreductase activity, acting on the CH-CH group of donors, NAD or NADP as acceptor"/>
    <property type="evidence" value="ECO:0007669"/>
    <property type="project" value="InterPro"/>
</dbReference>
<evidence type="ECO:0000313" key="3">
    <source>
        <dbReference type="EMBL" id="TCO11776.1"/>
    </source>
</evidence>
<dbReference type="SMART" id="SM00829">
    <property type="entry name" value="PKS_ER"/>
    <property type="match status" value="1"/>
</dbReference>
<dbReference type="InterPro" id="IPR013149">
    <property type="entry name" value="ADH-like_C"/>
</dbReference>
<evidence type="ECO:0000313" key="4">
    <source>
        <dbReference type="Proteomes" id="UP000294881"/>
    </source>
</evidence>
<dbReference type="SUPFAM" id="SSF50129">
    <property type="entry name" value="GroES-like"/>
    <property type="match status" value="1"/>
</dbReference>
<dbReference type="OrthoDB" id="9805663at2"/>
<evidence type="ECO:0000259" key="2">
    <source>
        <dbReference type="SMART" id="SM00829"/>
    </source>
</evidence>
<comment type="caution">
    <text evidence="3">The sequence shown here is derived from an EMBL/GenBank/DDBJ whole genome shotgun (WGS) entry which is preliminary data.</text>
</comment>
<gene>
    <name evidence="3" type="ORF">EV666_11151</name>
</gene>
<dbReference type="SUPFAM" id="SSF51735">
    <property type="entry name" value="NAD(P)-binding Rossmann-fold domains"/>
    <property type="match status" value="1"/>
</dbReference>
<dbReference type="Gene3D" id="3.40.50.720">
    <property type="entry name" value="NAD(P)-binding Rossmann-like Domain"/>
    <property type="match status" value="1"/>
</dbReference>
<dbReference type="Proteomes" id="UP000294881">
    <property type="component" value="Unassembled WGS sequence"/>
</dbReference>
<dbReference type="RefSeq" id="WP_132008447.1">
    <property type="nucleotide sequence ID" value="NZ_JBHUNN010000002.1"/>
</dbReference>
<keyword evidence="1" id="KW-0560">Oxidoreductase</keyword>
<dbReference type="PANTHER" id="PTHR43205:SF7">
    <property type="entry name" value="PROSTAGLANDIN REDUCTASE 1"/>
    <property type="match status" value="1"/>
</dbReference>
<dbReference type="Gene3D" id="3.90.180.10">
    <property type="entry name" value="Medium-chain alcohol dehydrogenases, catalytic domain"/>
    <property type="match status" value="1"/>
</dbReference>
<dbReference type="InterPro" id="IPR041694">
    <property type="entry name" value="ADH_N_2"/>
</dbReference>
<feature type="domain" description="Enoyl reductase (ER)" evidence="2">
    <location>
        <begin position="20"/>
        <end position="332"/>
    </location>
</feature>
<dbReference type="EMBL" id="SLWL01000011">
    <property type="protein sequence ID" value="TCO11776.1"/>
    <property type="molecule type" value="Genomic_DNA"/>
</dbReference>
<dbReference type="FunFam" id="3.40.50.720:FF:000121">
    <property type="entry name" value="Prostaglandin reductase 2"/>
    <property type="match status" value="1"/>
</dbReference>
<dbReference type="Pfam" id="PF16884">
    <property type="entry name" value="ADH_N_2"/>
    <property type="match status" value="1"/>
</dbReference>
<name>A0A4R2GQ15_9HYPH</name>
<evidence type="ECO:0000256" key="1">
    <source>
        <dbReference type="ARBA" id="ARBA00023002"/>
    </source>
</evidence>
<dbReference type="InterPro" id="IPR036291">
    <property type="entry name" value="NAD(P)-bd_dom_sf"/>
</dbReference>
<dbReference type="InterPro" id="IPR011032">
    <property type="entry name" value="GroES-like_sf"/>
</dbReference>
<sequence>MTVNRQWVLRRRPDEAISEGDLDLVERPLPMLTDGEVLCRNIYLSLDPTHRIWMSDREQYLPPVDLGQPMRGGVISEVVDSRSTAFRPGDIVKPASGAWEDYTIAPEKLLRPLQDLGGAPLTAWMSVLGSTGLTAFFGLMDIGQPKPGETVVVSAAAGAVGSIVAQLAKMQGCRVVGIAGGPDKCAWLRDDLKLDGVIDYRNEDVGAALDRLCPDGVDVNFENVGGPIMDAVFSRMNDFGRMPLCGMISTYNNDGPTPGPTDFSRILMRRLTVKGFIVIDYFPRAAEALGVLTPLVRDGRLKWKTHVVQGLENAASSLGLLFSGGNDGKLLVQVGPEP</sequence>
<keyword evidence="4" id="KW-1185">Reference proteome</keyword>
<reference evidence="3 4" key="1">
    <citation type="submission" date="2019-03" db="EMBL/GenBank/DDBJ databases">
        <title>Genomic Encyclopedia of Type Strains, Phase IV (KMG-IV): sequencing the most valuable type-strain genomes for metagenomic binning, comparative biology and taxonomic classification.</title>
        <authorList>
            <person name="Goeker M."/>
        </authorList>
    </citation>
    <scope>NUCLEOTIDE SEQUENCE [LARGE SCALE GENOMIC DNA]</scope>
    <source>
        <strain evidence="3 4">DSM 22958</strain>
    </source>
</reference>
<dbReference type="InterPro" id="IPR020843">
    <property type="entry name" value="ER"/>
</dbReference>
<dbReference type="InterPro" id="IPR045010">
    <property type="entry name" value="MDR_fam"/>
</dbReference>
<dbReference type="Pfam" id="PF00107">
    <property type="entry name" value="ADH_zinc_N"/>
    <property type="match status" value="1"/>
</dbReference>
<protein>
    <recommendedName>
        <fullName evidence="2">Enoyl reductase (ER) domain-containing protein</fullName>
    </recommendedName>
</protein>
<accession>A0A4R2GQ15</accession>
<dbReference type="PANTHER" id="PTHR43205">
    <property type="entry name" value="PROSTAGLANDIN REDUCTASE"/>
    <property type="match status" value="1"/>
</dbReference>
<dbReference type="CDD" id="cd05288">
    <property type="entry name" value="PGDH"/>
    <property type="match status" value="1"/>
</dbReference>